<dbReference type="eggNOG" id="COG2220">
    <property type="taxonomic scope" value="Bacteria"/>
</dbReference>
<dbReference type="InterPro" id="IPR050114">
    <property type="entry name" value="UPF0173_UPF0282_UlaG_hydrolase"/>
</dbReference>
<accession>G0A836</accession>
<dbReference type="HOGENOM" id="CLU_052313_0_0_4"/>
<dbReference type="PANTHER" id="PTHR43546:SF3">
    <property type="entry name" value="UPF0173 METAL-DEPENDENT HYDROLASE MJ1163"/>
    <property type="match status" value="1"/>
</dbReference>
<reference evidence="3" key="6">
    <citation type="submission" date="2011-05" db="EMBL/GenBank/DDBJ databases">
        <title>Complete sequence of Collimonas fungivorans Ter331.</title>
        <authorList>
            <person name="Leveau J.H."/>
        </authorList>
    </citation>
    <scope>NUCLEOTIDE SEQUENCE [LARGE SCALE GENOMIC DNA]</scope>
    <source>
        <strain evidence="3">Ter331</strain>
    </source>
</reference>
<organism evidence="2 3">
    <name type="scientific">Collimonas fungivorans (strain Ter331)</name>
    <dbReference type="NCBI Taxonomy" id="1005048"/>
    <lineage>
        <taxon>Bacteria</taxon>
        <taxon>Pseudomonadati</taxon>
        <taxon>Pseudomonadota</taxon>
        <taxon>Betaproteobacteria</taxon>
        <taxon>Burkholderiales</taxon>
        <taxon>Oxalobacteraceae</taxon>
        <taxon>Collimonas</taxon>
    </lineage>
</organism>
<dbReference type="InterPro" id="IPR036866">
    <property type="entry name" value="RibonucZ/Hydroxyglut_hydro"/>
</dbReference>
<evidence type="ECO:0000259" key="1">
    <source>
        <dbReference type="Pfam" id="PF12706"/>
    </source>
</evidence>
<reference evidence="2 3" key="1">
    <citation type="journal article" date="2004" name="Environ. Microbiol.">
        <title>Phylogeny-function analysis of (meta)genomic libraries: screening for expression of ribosomal RNA genes by large-insert library fluorescent in situ hybridization (LIL-FISH).</title>
        <authorList>
            <person name="Leveau J.H."/>
            <person name="Gerards S."/>
            <person name="de Boer W."/>
            <person name="van Veen J.A."/>
        </authorList>
    </citation>
    <scope>NUCLEOTIDE SEQUENCE [LARGE SCALE GENOMIC DNA]</scope>
    <source>
        <strain evidence="2 3">Ter331</strain>
    </source>
</reference>
<dbReference type="AlphaFoldDB" id="G0A836"/>
<reference evidence="2 3" key="4">
    <citation type="journal article" date="2010" name="Environ. Microbiol.">
        <title>The bacterial genus Collimonas: mycophagy, weathering and other adaptive solutions to life in oligotrophic soil environments.</title>
        <authorList>
            <person name="Leveau J.H."/>
            <person name="Uroz S."/>
            <person name="de Boer W."/>
        </authorList>
    </citation>
    <scope>NUCLEOTIDE SEQUENCE [LARGE SCALE GENOMIC DNA]</scope>
    <source>
        <strain evidence="2 3">Ter331</strain>
    </source>
</reference>
<reference evidence="2 3" key="3">
    <citation type="journal article" date="2008" name="FEMS Microbiol. Ecol.">
        <title>Identification and characterization of genes underlying chitinolysis in Collimonas fungivorans Ter331.</title>
        <authorList>
            <person name="Fritsche K."/>
            <person name="de Boer W."/>
            <person name="Gerards S."/>
            <person name="van den Berg M."/>
            <person name="van Veen J.A."/>
            <person name="Leveau J.H."/>
        </authorList>
    </citation>
    <scope>NUCLEOTIDE SEQUENCE [LARGE SCALE GENOMIC DNA]</scope>
    <source>
        <strain evidence="2 3">Ter331</strain>
    </source>
</reference>
<protein>
    <submittedName>
        <fullName evidence="2">Putative metal-dependent hydrolase</fullName>
    </submittedName>
</protein>
<dbReference type="SUPFAM" id="SSF56281">
    <property type="entry name" value="Metallo-hydrolase/oxidoreductase"/>
    <property type="match status" value="1"/>
</dbReference>
<sequence length="430" mass="45406">MPLPSIGTAGSMFQGRDRLERRAYLQYINQIAGGPPCRFCRQQRNGMTVCAPSSLKGFGYRFFWLSWVWLKHTPARKGRAAVMSAHQPPDGKTGFPALTFEESHVTNKNVIKNALFSVYCIVGMSIAASAGAANVKITPLGSHDGEFCAADRALIFEDPDGTRILYDAGRTVRGGSDPRLGKIDGVLLSHVHSDHLGDIHQAEANAGTCATPDFSVKSTPSSVTEEVVLAKKAKLFVGGEMGDFFSRRITAAGGSADQVLLVRFGGQRKIGGLTIASVPAAHSNGLDEKFLSGALAEGLAANGVKAYIGPAGGFVVTFSNGLAVYLSGDTGITADQDLVVRRFYKPKLAVLNIGGIFSTGPREAAYVINDLVRPNGVIASHANEAATKDGKFVAGSKFLEFKAAVKVPVYAPLSGKTMEFSAEGKCVAGC</sequence>
<dbReference type="KEGG" id="cfu:CFU_0271"/>
<dbReference type="EMBL" id="CP002745">
    <property type="protein sequence ID" value="AEK60109.1"/>
    <property type="molecule type" value="Genomic_DNA"/>
</dbReference>
<dbReference type="STRING" id="1005048.CFU_0271"/>
<reference evidence="2 3" key="2">
    <citation type="journal article" date="2006" name="J. Microbiol. Methods">
        <title>Genomic flank-sequencing of plasposon insertion sites for rapid identification of functional genes.</title>
        <authorList>
            <person name="Leveau J.H."/>
            <person name="Gerards S."/>
            <person name="Fritsche K."/>
            <person name="Zondag G."/>
            <person name="van Veen J.A."/>
        </authorList>
    </citation>
    <scope>NUCLEOTIDE SEQUENCE [LARGE SCALE GENOMIC DNA]</scope>
    <source>
        <strain evidence="2 3">Ter331</strain>
    </source>
</reference>
<name>G0A836_COLFT</name>
<feature type="domain" description="Metallo-beta-lactamase" evidence="1">
    <location>
        <begin position="162"/>
        <end position="370"/>
    </location>
</feature>
<evidence type="ECO:0000313" key="3">
    <source>
        <dbReference type="Proteomes" id="UP000008392"/>
    </source>
</evidence>
<reference evidence="2 3" key="5">
    <citation type="journal article" date="2011" name="ISME J.">
        <title>Dual transcriptional profiling of a bacterial/fungal confrontation: Collimonas fungivorans versus Aspergillus niger.</title>
        <authorList>
            <person name="Mela F."/>
            <person name="Fritsche K."/>
            <person name="de Boer W."/>
            <person name="van Veen J.A."/>
            <person name="de Graaff L.H."/>
            <person name="van den Berg M."/>
            <person name="Leveau J.H."/>
        </authorList>
    </citation>
    <scope>NUCLEOTIDE SEQUENCE [LARGE SCALE GENOMIC DNA]</scope>
    <source>
        <strain evidence="2 3">Ter331</strain>
    </source>
</reference>
<dbReference type="Pfam" id="PF12706">
    <property type="entry name" value="Lactamase_B_2"/>
    <property type="match status" value="1"/>
</dbReference>
<dbReference type="PANTHER" id="PTHR43546">
    <property type="entry name" value="UPF0173 METAL-DEPENDENT HYDROLASE MJ1163-RELATED"/>
    <property type="match status" value="1"/>
</dbReference>
<dbReference type="GO" id="GO:0016787">
    <property type="term" value="F:hydrolase activity"/>
    <property type="evidence" value="ECO:0007669"/>
    <property type="project" value="UniProtKB-KW"/>
</dbReference>
<evidence type="ECO:0000313" key="2">
    <source>
        <dbReference type="EMBL" id="AEK60109.1"/>
    </source>
</evidence>
<gene>
    <name evidence="2" type="ordered locus">CFU_0271</name>
</gene>
<dbReference type="InterPro" id="IPR001279">
    <property type="entry name" value="Metallo-B-lactamas"/>
</dbReference>
<proteinExistence type="predicted"/>
<dbReference type="Proteomes" id="UP000008392">
    <property type="component" value="Chromosome"/>
</dbReference>
<dbReference type="Gene3D" id="3.60.15.10">
    <property type="entry name" value="Ribonuclease Z/Hydroxyacylglutathione hydrolase-like"/>
    <property type="match status" value="1"/>
</dbReference>
<keyword evidence="2" id="KW-0378">Hydrolase</keyword>
<keyword evidence="3" id="KW-1185">Reference proteome</keyword>